<sequence>MSVRVQGPGRRARGAVEGARGQAADGIKDDKGRGKGDDALGPVERLRTDPVDRARQEARRPQRLQQREAPSAGQDHQRPRDLARGAGDGVAKGGVGRGPGRAEDDRRRARHTRRDATECPRSVHHEKKGACASHT</sequence>
<feature type="compositionally biased region" description="Low complexity" evidence="1">
    <location>
        <begin position="15"/>
        <end position="25"/>
    </location>
</feature>
<evidence type="ECO:0000313" key="3">
    <source>
        <dbReference type="Proteomes" id="UP001253637"/>
    </source>
</evidence>
<name>A0A811BSH4_9VIRU</name>
<feature type="region of interest" description="Disordered" evidence="1">
    <location>
        <begin position="1"/>
        <end position="135"/>
    </location>
</feature>
<evidence type="ECO:0000256" key="1">
    <source>
        <dbReference type="SAM" id="MobiDB-lite"/>
    </source>
</evidence>
<evidence type="ECO:0000313" key="2">
    <source>
        <dbReference type="EMBL" id="BCU03331.1"/>
    </source>
</evidence>
<feature type="compositionally biased region" description="Gly residues" evidence="1">
    <location>
        <begin position="86"/>
        <end position="99"/>
    </location>
</feature>
<dbReference type="EMBL" id="LC625835">
    <property type="protein sequence ID" value="BCU03331.1"/>
    <property type="molecule type" value="Genomic_DNA"/>
</dbReference>
<feature type="compositionally biased region" description="Basic and acidic residues" evidence="1">
    <location>
        <begin position="114"/>
        <end position="123"/>
    </location>
</feature>
<accession>A0A811BSH4</accession>
<dbReference type="Proteomes" id="UP001253637">
    <property type="component" value="Segment"/>
</dbReference>
<protein>
    <submittedName>
        <fullName evidence="2">Uncharacterized protein</fullName>
    </submittedName>
</protein>
<reference evidence="2" key="1">
    <citation type="submission" date="2021-04" db="EMBL/GenBank/DDBJ databases">
        <title>Draft Genome Sequence of Pandoravirus japonicus, Isolated from the Sabaishi River of Niigata, Japan.</title>
        <authorList>
            <person name="Hosokawa N."/>
            <person name="Takahashi H."/>
            <person name="Aoki K."/>
            <person name="Takemura M."/>
        </authorList>
    </citation>
    <scope>NUCLEOTIDE SEQUENCE</scope>
</reference>
<organism evidence="2 3">
    <name type="scientific">Pandoravirus japonicus</name>
    <dbReference type="NCBI Taxonomy" id="2823154"/>
    <lineage>
        <taxon>Viruses</taxon>
        <taxon>Pandoravirus</taxon>
    </lineage>
</organism>
<proteinExistence type="predicted"/>
<feature type="compositionally biased region" description="Basic and acidic residues" evidence="1">
    <location>
        <begin position="26"/>
        <end position="60"/>
    </location>
</feature>